<dbReference type="RefSeq" id="WP_167463354.1">
    <property type="nucleotide sequence ID" value="NZ_CP046171.1"/>
</dbReference>
<dbReference type="PANTHER" id="PTHR33371">
    <property type="entry name" value="INTERMEMBRANE PHOSPHOLIPID TRANSPORT SYSTEM BINDING PROTEIN MLAD-RELATED"/>
    <property type="match status" value="1"/>
</dbReference>
<dbReference type="Proteomes" id="UP000501705">
    <property type="component" value="Chromosome"/>
</dbReference>
<dbReference type="PANTHER" id="PTHR33371:SF16">
    <property type="entry name" value="MCE-FAMILY PROTEIN MCE3F"/>
    <property type="match status" value="1"/>
</dbReference>
<feature type="domain" description="Mce/MlaD" evidence="1">
    <location>
        <begin position="40"/>
        <end position="110"/>
    </location>
</feature>
<name>A0A6G9XTK3_NOCBR</name>
<proteinExistence type="predicted"/>
<dbReference type="InterPro" id="IPR003399">
    <property type="entry name" value="Mce/MlaD"/>
</dbReference>
<protein>
    <submittedName>
        <fullName evidence="2">MCE family protein</fullName>
    </submittedName>
</protein>
<accession>A0A6G9XTK3</accession>
<evidence type="ECO:0000259" key="1">
    <source>
        <dbReference type="Pfam" id="PF02470"/>
    </source>
</evidence>
<organism evidence="2 3">
    <name type="scientific">Nocardia brasiliensis</name>
    <dbReference type="NCBI Taxonomy" id="37326"/>
    <lineage>
        <taxon>Bacteria</taxon>
        <taxon>Bacillati</taxon>
        <taxon>Actinomycetota</taxon>
        <taxon>Actinomycetes</taxon>
        <taxon>Mycobacteriales</taxon>
        <taxon>Nocardiaceae</taxon>
        <taxon>Nocardia</taxon>
    </lineage>
</organism>
<dbReference type="PROSITE" id="PS51257">
    <property type="entry name" value="PROKAR_LIPOPROTEIN"/>
    <property type="match status" value="1"/>
</dbReference>
<reference evidence="2 3" key="1">
    <citation type="journal article" date="2019" name="ACS Chem. Biol.">
        <title>Identification and Mobilization of a Cryptic Antibiotic Biosynthesis Gene Locus from a Human-Pathogenic Nocardia Isolate.</title>
        <authorList>
            <person name="Herisse M."/>
            <person name="Ishida K."/>
            <person name="Porter J.L."/>
            <person name="Howden B."/>
            <person name="Hertweck C."/>
            <person name="Stinear T.P."/>
            <person name="Pidot S.J."/>
        </authorList>
    </citation>
    <scope>NUCLEOTIDE SEQUENCE [LARGE SCALE GENOMIC DNA]</scope>
    <source>
        <strain evidence="2 3">AUSMDU00024985</strain>
    </source>
</reference>
<evidence type="ECO:0000313" key="2">
    <source>
        <dbReference type="EMBL" id="QIS04235.1"/>
    </source>
</evidence>
<dbReference type="AlphaFoldDB" id="A0A6G9XTK3"/>
<dbReference type="GO" id="GO:0005576">
    <property type="term" value="C:extracellular region"/>
    <property type="evidence" value="ECO:0007669"/>
    <property type="project" value="TreeGrafter"/>
</dbReference>
<dbReference type="EMBL" id="CP046171">
    <property type="protein sequence ID" value="QIS04235.1"/>
    <property type="molecule type" value="Genomic_DNA"/>
</dbReference>
<dbReference type="InterPro" id="IPR052336">
    <property type="entry name" value="MlaD_Phospholipid_Transporter"/>
</dbReference>
<evidence type="ECO:0000313" key="3">
    <source>
        <dbReference type="Proteomes" id="UP000501705"/>
    </source>
</evidence>
<gene>
    <name evidence="2" type="ORF">F5X71_19555</name>
</gene>
<sequence>MNLRNTLSIGALTGLLVASCVAIGHQGVAWLPATDQRHASLSVADANGLVRGAKVLLRGVPIGEITDVVAAADAVRVDLRYAARRRIPVDSSFRIESLSALGESYLSVLPNTTEGPYLDDNQRIDVRSVATPATFGELSAALTRLLDGIEPGTVNTLIDELGSALPTDPAVAQQLARAGSLLTTTLLMSRAPIRDLLVSGQNLLDHGPRIGPALAAAGIPVRDTGTSFATLAQTAIEMMQSNDYPRVVEIGPLDFFRRLREFEDRIGGDTAQLTTRLLPGIQAAAAAMGSIDISRLLDSAVAAVATPGAVTLRVGPPK</sequence>
<dbReference type="Pfam" id="PF02470">
    <property type="entry name" value="MlaD"/>
    <property type="match status" value="1"/>
</dbReference>